<name>A0A1R4H3W8_9GAMM</name>
<organism evidence="1 2">
    <name type="scientific">Crenothrix polyspora</name>
    <dbReference type="NCBI Taxonomy" id="360316"/>
    <lineage>
        <taxon>Bacteria</taxon>
        <taxon>Pseudomonadati</taxon>
        <taxon>Pseudomonadota</taxon>
        <taxon>Gammaproteobacteria</taxon>
        <taxon>Methylococcales</taxon>
        <taxon>Crenotrichaceae</taxon>
        <taxon>Crenothrix</taxon>
    </lineage>
</organism>
<evidence type="ECO:0000313" key="2">
    <source>
        <dbReference type="Proteomes" id="UP000195442"/>
    </source>
</evidence>
<accession>A0A1R4H3W8</accession>
<protein>
    <submittedName>
        <fullName evidence="1">Uncharacterized protein</fullName>
    </submittedName>
</protein>
<proteinExistence type="predicted"/>
<gene>
    <name evidence="1" type="ORF">CRENPOLYSF2_190016</name>
</gene>
<dbReference type="Proteomes" id="UP000195442">
    <property type="component" value="Unassembled WGS sequence"/>
</dbReference>
<dbReference type="EMBL" id="FUKJ01000101">
    <property type="protein sequence ID" value="SJM90876.1"/>
    <property type="molecule type" value="Genomic_DNA"/>
</dbReference>
<evidence type="ECO:0000313" key="1">
    <source>
        <dbReference type="EMBL" id="SJM90876.1"/>
    </source>
</evidence>
<sequence length="101" mass="11905">MFIESCLKFNKKKSMNPAPTNTAHSLYMLYETLPDDLQQAFLQELIQKKHQELVDLSFYLDCKQTKDENEYLTEQEHQMFINSLSQCKSRKITANPGDYYA</sequence>
<keyword evidence="2" id="KW-1185">Reference proteome</keyword>
<reference evidence="2" key="1">
    <citation type="submission" date="2017-02" db="EMBL/GenBank/DDBJ databases">
        <authorList>
            <person name="Daims H."/>
        </authorList>
    </citation>
    <scope>NUCLEOTIDE SEQUENCE [LARGE SCALE GENOMIC DNA]</scope>
</reference>
<dbReference type="AlphaFoldDB" id="A0A1R4H3W8"/>